<accession>A0A7X0DW66</accession>
<dbReference type="RefSeq" id="WP_054183094.1">
    <property type="nucleotide sequence ID" value="NZ_JACIIJ010000009.1"/>
</dbReference>
<dbReference type="AlphaFoldDB" id="A0A7X0DW66"/>
<dbReference type="Proteomes" id="UP000517187">
    <property type="component" value="Unassembled WGS sequence"/>
</dbReference>
<protein>
    <submittedName>
        <fullName evidence="2">Putative hemolysin</fullName>
    </submittedName>
</protein>
<organism evidence="2 3">
    <name type="scientific">Rhizobium leguminosarum</name>
    <dbReference type="NCBI Taxonomy" id="384"/>
    <lineage>
        <taxon>Bacteria</taxon>
        <taxon>Pseudomonadati</taxon>
        <taxon>Pseudomonadota</taxon>
        <taxon>Alphaproteobacteria</taxon>
        <taxon>Hyphomicrobiales</taxon>
        <taxon>Rhizobiaceae</taxon>
        <taxon>Rhizobium/Agrobacterium group</taxon>
        <taxon>Rhizobium</taxon>
    </lineage>
</organism>
<dbReference type="Pfam" id="PF19576">
    <property type="entry name" value="Acyltransf_2"/>
    <property type="match status" value="1"/>
</dbReference>
<dbReference type="InterPro" id="IPR002123">
    <property type="entry name" value="Plipid/glycerol_acylTrfase"/>
</dbReference>
<dbReference type="SUPFAM" id="SSF69593">
    <property type="entry name" value="Glycerol-3-phosphate (1)-acyltransferase"/>
    <property type="match status" value="1"/>
</dbReference>
<comment type="caution">
    <text evidence="2">The sequence shown here is derived from an EMBL/GenBank/DDBJ whole genome shotgun (WGS) entry which is preliminary data.</text>
</comment>
<dbReference type="SMART" id="SM00563">
    <property type="entry name" value="PlsC"/>
    <property type="match status" value="1"/>
</dbReference>
<reference evidence="2 3" key="1">
    <citation type="submission" date="2020-08" db="EMBL/GenBank/DDBJ databases">
        <title>Genomic Encyclopedia of Type Strains, Phase IV (KMG-V): Genome sequencing to study the core and pangenomes of soil and plant-associated prokaryotes.</title>
        <authorList>
            <person name="Whitman W."/>
        </authorList>
    </citation>
    <scope>NUCLEOTIDE SEQUENCE [LARGE SCALE GENOMIC DNA]</scope>
    <source>
        <strain evidence="2 3">SEMIA 4011</strain>
    </source>
</reference>
<sequence length="281" mass="31659">MRFKELSYANDRDPRLKRWLIRSIEGLSGRDHYVRLYDIWRSEIIGRSDRVFAKTLDLIDGAVDVKGNWPLDPVPAEPIVIVANHPFGIAVLALAEQLGRPFKVLIHNDLLKIPEMASYSLPISFEETRQAMAMNLKSRNEAVRLLKEGTTIVVFPAGGVATARRGFGRAEDLPWKIFPAKLIQAAHASVLPIYFEGQNGRLFHLASLVSMTLRLSLLIGEFRRLSGSTITVRVGKVLTWEALSSGGDRKGLLARLYEAVFSMAPPKRSLQTFRLRRNRSR</sequence>
<proteinExistence type="predicted"/>
<dbReference type="InterPro" id="IPR045746">
    <property type="entry name" value="ACT14924-like_Acyltransf_dom"/>
</dbReference>
<name>A0A7X0DW66_RHILE</name>
<feature type="domain" description="Phospholipid/glycerol acyltransferase" evidence="1">
    <location>
        <begin position="79"/>
        <end position="198"/>
    </location>
</feature>
<dbReference type="GO" id="GO:0016746">
    <property type="term" value="F:acyltransferase activity"/>
    <property type="evidence" value="ECO:0007669"/>
    <property type="project" value="InterPro"/>
</dbReference>
<gene>
    <name evidence="2" type="ORF">GGE66_004093</name>
</gene>
<dbReference type="CDD" id="cd07986">
    <property type="entry name" value="LPLAT_ACT14924-like"/>
    <property type="match status" value="1"/>
</dbReference>
<evidence type="ECO:0000313" key="2">
    <source>
        <dbReference type="EMBL" id="MBB6223107.1"/>
    </source>
</evidence>
<dbReference type="EMBL" id="JACIIJ010000009">
    <property type="protein sequence ID" value="MBB6223107.1"/>
    <property type="molecule type" value="Genomic_DNA"/>
</dbReference>
<evidence type="ECO:0000313" key="3">
    <source>
        <dbReference type="Proteomes" id="UP000517187"/>
    </source>
</evidence>
<evidence type="ECO:0000259" key="1">
    <source>
        <dbReference type="SMART" id="SM00563"/>
    </source>
</evidence>